<evidence type="ECO:0000259" key="6">
    <source>
        <dbReference type="Pfam" id="PF00326"/>
    </source>
</evidence>
<keyword evidence="3" id="KW-0732">Signal</keyword>
<dbReference type="STRING" id="343874.GCA_000805695_03448"/>
<feature type="domain" description="Peptidase S9 prolyl oligopeptidase catalytic" evidence="6">
    <location>
        <begin position="429"/>
        <end position="640"/>
    </location>
</feature>
<dbReference type="PANTHER" id="PTHR42776:SF13">
    <property type="entry name" value="DIPEPTIDYL-PEPTIDASE 5"/>
    <property type="match status" value="1"/>
</dbReference>
<proteinExistence type="inferred from homology"/>
<keyword evidence="4 7" id="KW-0378">Hydrolase</keyword>
<dbReference type="AlphaFoldDB" id="A0A376GA10"/>
<evidence type="ECO:0000256" key="4">
    <source>
        <dbReference type="ARBA" id="ARBA00022801"/>
    </source>
</evidence>
<protein>
    <submittedName>
        <fullName evidence="7">Prolyl tripeptidyl peptidase</fullName>
        <ecNumber evidence="7">3.4.14.12</ecNumber>
    </submittedName>
</protein>
<evidence type="ECO:0000313" key="8">
    <source>
        <dbReference type="Proteomes" id="UP000254737"/>
    </source>
</evidence>
<reference evidence="7 8" key="1">
    <citation type="submission" date="2018-06" db="EMBL/GenBank/DDBJ databases">
        <authorList>
            <consortium name="Pathogen Informatics"/>
            <person name="Doyle S."/>
        </authorList>
    </citation>
    <scope>NUCLEOTIDE SEQUENCE [LARGE SCALE GENOMIC DNA]</scope>
    <source>
        <strain evidence="7 8">NCTC13456</strain>
    </source>
</reference>
<evidence type="ECO:0000256" key="3">
    <source>
        <dbReference type="ARBA" id="ARBA00022729"/>
    </source>
</evidence>
<keyword evidence="5" id="KW-0720">Serine protease</keyword>
<dbReference type="Pfam" id="PF00326">
    <property type="entry name" value="Peptidase_S9"/>
    <property type="match status" value="1"/>
</dbReference>
<dbReference type="SUPFAM" id="SSF82171">
    <property type="entry name" value="DPP6 N-terminal domain-like"/>
    <property type="match status" value="1"/>
</dbReference>
<dbReference type="Pfam" id="PF07676">
    <property type="entry name" value="PD40"/>
    <property type="match status" value="1"/>
</dbReference>
<dbReference type="InterPro" id="IPR001375">
    <property type="entry name" value="Peptidase_S9_cat"/>
</dbReference>
<dbReference type="EC" id="3.4.14.12" evidence="7"/>
<sequence>MLLLQLFRFEINMNRFSVLVASILISTTAMGQKVMTPELLWQVKKVAPVGVTKDQKNLIYKVTSTNVKTQEDTSKTYMISLAGGKASEIEDYKTLLADESLNKSQQYKAETDKVKLQKVFGSDYYPEMDKSNVQIYNELNYRHWDTWNDGNYDHLFVSENKEGSTKIDVLKDEPYSVSEFVWTPDGTKVLYVSKKKFGTDYALSTNTDIYQYDLATKTTKNITEGKMGYDNTPSFSSQGDFAFLSMERDGYEADKNDLIVRRGDIEMNITKHWDGTVQGYKWSNDGNKIYFNAPVGGTIQLFEVDVNFKMRKMPFIKQITKGDFDIADIKEIVGNKAIVTKTDINHAAEIYVVDLKSGALTQLTNENKDIFDNIALSDVKARKIKTTDGKEMHAWVIYPPNFDPNKKYPTLLYCQGGPQSALTQFYSPRWNFQLMAAQGYIVIAPNRRGMPGHGVEWNEQISKDWGGQVMQDYLAAIDDISKESYVDKDRRGAVGASYGGYSVYYLAGIHEGRFKSFIAHNGVFDLKSMYGTTEEIFFTNWDAGGAWWETNNKAAQKTYSKFDPSSTELVNKWNTPMLIYVGGHDYRVPMGQGQEAYQILQLKGIKSRFIYFPEENHWVLKPQNSVIWHTEFFKWLKETL</sequence>
<name>A0A376GA10_9FLAO</name>
<evidence type="ECO:0000256" key="2">
    <source>
        <dbReference type="ARBA" id="ARBA00022670"/>
    </source>
</evidence>
<dbReference type="PANTHER" id="PTHR42776">
    <property type="entry name" value="SERINE PEPTIDASE S9 FAMILY MEMBER"/>
    <property type="match status" value="1"/>
</dbReference>
<dbReference type="EMBL" id="UFXS01000001">
    <property type="protein sequence ID" value="STD55627.1"/>
    <property type="molecule type" value="Genomic_DNA"/>
</dbReference>
<dbReference type="InterPro" id="IPR011659">
    <property type="entry name" value="WD40"/>
</dbReference>
<dbReference type="Proteomes" id="UP000254737">
    <property type="component" value="Unassembled WGS sequence"/>
</dbReference>
<dbReference type="FunFam" id="3.40.50.1820:FF:000028">
    <property type="entry name" value="S9 family peptidase"/>
    <property type="match status" value="1"/>
</dbReference>
<dbReference type="InterPro" id="IPR029058">
    <property type="entry name" value="AB_hydrolase_fold"/>
</dbReference>
<evidence type="ECO:0000313" key="7">
    <source>
        <dbReference type="EMBL" id="STD55627.1"/>
    </source>
</evidence>
<dbReference type="Gene3D" id="2.120.10.30">
    <property type="entry name" value="TolB, C-terminal domain"/>
    <property type="match status" value="1"/>
</dbReference>
<evidence type="ECO:0000256" key="1">
    <source>
        <dbReference type="ARBA" id="ARBA00010040"/>
    </source>
</evidence>
<dbReference type="SUPFAM" id="SSF53474">
    <property type="entry name" value="alpha/beta-Hydrolases"/>
    <property type="match status" value="1"/>
</dbReference>
<organism evidence="7 8">
    <name type="scientific">Empedobacter falsenii</name>
    <dbReference type="NCBI Taxonomy" id="343874"/>
    <lineage>
        <taxon>Bacteria</taxon>
        <taxon>Pseudomonadati</taxon>
        <taxon>Bacteroidota</taxon>
        <taxon>Flavobacteriia</taxon>
        <taxon>Flavobacteriales</taxon>
        <taxon>Weeksellaceae</taxon>
        <taxon>Empedobacter</taxon>
    </lineage>
</organism>
<comment type="similarity">
    <text evidence="1">Belongs to the peptidase S9C family.</text>
</comment>
<evidence type="ECO:0000256" key="5">
    <source>
        <dbReference type="ARBA" id="ARBA00022825"/>
    </source>
</evidence>
<dbReference type="Gene3D" id="3.40.50.1820">
    <property type="entry name" value="alpha/beta hydrolase"/>
    <property type="match status" value="1"/>
</dbReference>
<dbReference type="GO" id="GO:0004252">
    <property type="term" value="F:serine-type endopeptidase activity"/>
    <property type="evidence" value="ECO:0007669"/>
    <property type="project" value="TreeGrafter"/>
</dbReference>
<accession>A0A376GA10</accession>
<keyword evidence="2" id="KW-0645">Protease</keyword>
<dbReference type="InterPro" id="IPR011042">
    <property type="entry name" value="6-blade_b-propeller_TolB-like"/>
</dbReference>
<dbReference type="GO" id="GO:0006508">
    <property type="term" value="P:proteolysis"/>
    <property type="evidence" value="ECO:0007669"/>
    <property type="project" value="UniProtKB-KW"/>
</dbReference>
<gene>
    <name evidence="7" type="primary">ptpA_3</name>
    <name evidence="7" type="ORF">NCTC13456_01634</name>
</gene>